<protein>
    <submittedName>
        <fullName evidence="3">Uncharacterized protein</fullName>
    </submittedName>
</protein>
<keyword evidence="4" id="KW-1185">Reference proteome</keyword>
<dbReference type="OrthoDB" id="17444at2759"/>
<dbReference type="OMA" id="GFMIEMF"/>
<feature type="coiled-coil region" evidence="1">
    <location>
        <begin position="322"/>
        <end position="349"/>
    </location>
</feature>
<evidence type="ECO:0000313" key="3">
    <source>
        <dbReference type="EMBL" id="KYR01766.1"/>
    </source>
</evidence>
<accession>A0A152A6A4</accession>
<dbReference type="AlphaFoldDB" id="A0A152A6A4"/>
<dbReference type="EMBL" id="LODT01000006">
    <property type="protein sequence ID" value="KYR01766.1"/>
    <property type="molecule type" value="Genomic_DNA"/>
</dbReference>
<dbReference type="FunCoup" id="A0A152A6A4">
    <property type="interactions" value="425"/>
</dbReference>
<evidence type="ECO:0000313" key="4">
    <source>
        <dbReference type="Proteomes" id="UP000076078"/>
    </source>
</evidence>
<evidence type="ECO:0000256" key="2">
    <source>
        <dbReference type="SAM" id="MobiDB-lite"/>
    </source>
</evidence>
<comment type="caution">
    <text evidence="3">The sequence shown here is derived from an EMBL/GenBank/DDBJ whole genome shotgun (WGS) entry which is preliminary data.</text>
</comment>
<name>A0A152A6A4_TIELA</name>
<keyword evidence="1" id="KW-0175">Coiled coil</keyword>
<gene>
    <name evidence="3" type="ORF">DLAC_01778</name>
</gene>
<reference evidence="3 4" key="1">
    <citation type="submission" date="2015-12" db="EMBL/GenBank/DDBJ databases">
        <title>Dictyostelia acquired genes for synthesis and detection of signals that induce cell-type specialization by lateral gene transfer from prokaryotes.</title>
        <authorList>
            <person name="Gloeckner G."/>
            <person name="Schaap P."/>
        </authorList>
    </citation>
    <scope>NUCLEOTIDE SEQUENCE [LARGE SCALE GENOMIC DNA]</scope>
    <source>
        <strain evidence="3 4">TK</strain>
    </source>
</reference>
<sequence length="369" mass="42909">MIRLNTIKNVYLKSIRLNFRTNNLSEKALILPSKNNSNNFESNQKKQRSSSRDKSKQGEEKQNKKEQEWKKRDILFSLSFFGLFGGKKEEENPYAKESGRVKGSKINSHEDALDWYQRYYQHRDPDQFIQGIILLLGSESKEFILSQLRHIRVDKDFKTISHIQIIQSFYYLPLVGFISEVFRQNPQKVAQWYQELSTNDQIKTPWKSTFGELDPMMLLNLAVSITNIPETKQIERQIVLHSLQSLSPKPVTEEELTDNLSNLSKWAKNQTSSISTLPLILIGEYFANGNEENVKKISNVWKNALTGLERLMVEPEKNSNDKVKKQLDIQQMEILIDELNQAIRLLIKDKKASEILNIQLSTYIKSQKA</sequence>
<evidence type="ECO:0000256" key="1">
    <source>
        <dbReference type="SAM" id="Coils"/>
    </source>
</evidence>
<feature type="region of interest" description="Disordered" evidence="2">
    <location>
        <begin position="33"/>
        <end position="67"/>
    </location>
</feature>
<feature type="compositionally biased region" description="Basic and acidic residues" evidence="2">
    <location>
        <begin position="50"/>
        <end position="67"/>
    </location>
</feature>
<organism evidence="3 4">
    <name type="scientific">Tieghemostelium lacteum</name>
    <name type="common">Slime mold</name>
    <name type="synonym">Dictyostelium lacteum</name>
    <dbReference type="NCBI Taxonomy" id="361077"/>
    <lineage>
        <taxon>Eukaryota</taxon>
        <taxon>Amoebozoa</taxon>
        <taxon>Evosea</taxon>
        <taxon>Eumycetozoa</taxon>
        <taxon>Dictyostelia</taxon>
        <taxon>Dictyosteliales</taxon>
        <taxon>Raperosteliaceae</taxon>
        <taxon>Tieghemostelium</taxon>
    </lineage>
</organism>
<proteinExistence type="predicted"/>
<dbReference type="Proteomes" id="UP000076078">
    <property type="component" value="Unassembled WGS sequence"/>
</dbReference>
<dbReference type="InParanoid" id="A0A152A6A4"/>
<feature type="compositionally biased region" description="Polar residues" evidence="2">
    <location>
        <begin position="33"/>
        <end position="42"/>
    </location>
</feature>